<dbReference type="OrthoDB" id="5832666at2759"/>
<reference evidence="3 4" key="1">
    <citation type="submission" date="2013-12" db="EMBL/GenBank/DDBJ databases">
        <title>Draft genome of the parsitic nematode Ancylostoma duodenale.</title>
        <authorList>
            <person name="Mitreva M."/>
        </authorList>
    </citation>
    <scope>NUCLEOTIDE SEQUENCE [LARGE SCALE GENOMIC DNA]</scope>
    <source>
        <strain evidence="3 4">Zhejiang</strain>
    </source>
</reference>
<evidence type="ECO:0000256" key="2">
    <source>
        <dbReference type="SAM" id="Phobius"/>
    </source>
</evidence>
<sequence>VWRINEKLSEISRKLERIERKQQPGLTRRASIISTGGAGADKHSEVDEEEQDQSDEPTTNQIAHTRLTRPRFSWLDDKALRRAEIETIDPEEEHFWLDVIDKYLSPLTLDPKEQERVRAALVELRNKVRPLAEPRNLQLTPSRSQVVSTFFMVNVVFIIIILVLQLQKDCLHIEWPIGPKYNHTVRPCHGDTKESLLRVVNQNGVLCIAKLLKTWF</sequence>
<dbReference type="AlphaFoldDB" id="A0A0C2BMD7"/>
<keyword evidence="2" id="KW-1133">Transmembrane helix</keyword>
<protein>
    <submittedName>
        <fullName evidence="3">Uncharacterized protein</fullName>
    </submittedName>
</protein>
<feature type="region of interest" description="Disordered" evidence="1">
    <location>
        <begin position="21"/>
        <end position="63"/>
    </location>
</feature>
<feature type="non-terminal residue" evidence="3">
    <location>
        <position position="1"/>
    </location>
</feature>
<accession>A0A0C2BMD7</accession>
<evidence type="ECO:0000256" key="1">
    <source>
        <dbReference type="SAM" id="MobiDB-lite"/>
    </source>
</evidence>
<name>A0A0C2BMD7_9BILA</name>
<dbReference type="Proteomes" id="UP000054047">
    <property type="component" value="Unassembled WGS sequence"/>
</dbReference>
<dbReference type="EMBL" id="KN774658">
    <property type="protein sequence ID" value="KIH44953.1"/>
    <property type="molecule type" value="Genomic_DNA"/>
</dbReference>
<proteinExistence type="predicted"/>
<feature type="compositionally biased region" description="Acidic residues" evidence="1">
    <location>
        <begin position="46"/>
        <end position="55"/>
    </location>
</feature>
<keyword evidence="4" id="KW-1185">Reference proteome</keyword>
<keyword evidence="2" id="KW-0812">Transmembrane</keyword>
<evidence type="ECO:0000313" key="4">
    <source>
        <dbReference type="Proteomes" id="UP000054047"/>
    </source>
</evidence>
<organism evidence="3 4">
    <name type="scientific">Ancylostoma duodenale</name>
    <dbReference type="NCBI Taxonomy" id="51022"/>
    <lineage>
        <taxon>Eukaryota</taxon>
        <taxon>Metazoa</taxon>
        <taxon>Ecdysozoa</taxon>
        <taxon>Nematoda</taxon>
        <taxon>Chromadorea</taxon>
        <taxon>Rhabditida</taxon>
        <taxon>Rhabditina</taxon>
        <taxon>Rhabditomorpha</taxon>
        <taxon>Strongyloidea</taxon>
        <taxon>Ancylostomatidae</taxon>
        <taxon>Ancylostomatinae</taxon>
        <taxon>Ancylostoma</taxon>
    </lineage>
</organism>
<gene>
    <name evidence="3" type="ORF">ANCDUO_25012</name>
</gene>
<evidence type="ECO:0000313" key="3">
    <source>
        <dbReference type="EMBL" id="KIH44953.1"/>
    </source>
</evidence>
<keyword evidence="2" id="KW-0472">Membrane</keyword>
<feature type="transmembrane region" description="Helical" evidence="2">
    <location>
        <begin position="146"/>
        <end position="164"/>
    </location>
</feature>